<organism evidence="2 3">
    <name type="scientific">Ceriporiopsis subvermispora (strain B)</name>
    <name type="common">White-rot fungus</name>
    <name type="synonym">Gelatoporia subvermispora</name>
    <dbReference type="NCBI Taxonomy" id="914234"/>
    <lineage>
        <taxon>Eukaryota</taxon>
        <taxon>Fungi</taxon>
        <taxon>Dikarya</taxon>
        <taxon>Basidiomycota</taxon>
        <taxon>Agaricomycotina</taxon>
        <taxon>Agaricomycetes</taxon>
        <taxon>Polyporales</taxon>
        <taxon>Gelatoporiaceae</taxon>
        <taxon>Gelatoporia</taxon>
    </lineage>
</organism>
<reference evidence="2 3" key="1">
    <citation type="journal article" date="2012" name="Proc. Natl. Acad. Sci. U.S.A.">
        <title>Comparative genomics of Ceriporiopsis subvermispora and Phanerochaete chrysosporium provide insight into selective ligninolysis.</title>
        <authorList>
            <person name="Fernandez-Fueyo E."/>
            <person name="Ruiz-Duenas F.J."/>
            <person name="Ferreira P."/>
            <person name="Floudas D."/>
            <person name="Hibbett D.S."/>
            <person name="Canessa P."/>
            <person name="Larrondo L.F."/>
            <person name="James T.Y."/>
            <person name="Seelenfreund D."/>
            <person name="Lobos S."/>
            <person name="Polanco R."/>
            <person name="Tello M."/>
            <person name="Honda Y."/>
            <person name="Watanabe T."/>
            <person name="Watanabe T."/>
            <person name="Ryu J.S."/>
            <person name="Kubicek C.P."/>
            <person name="Schmoll M."/>
            <person name="Gaskell J."/>
            <person name="Hammel K.E."/>
            <person name="St John F.J."/>
            <person name="Vanden Wymelenberg A."/>
            <person name="Sabat G."/>
            <person name="Splinter BonDurant S."/>
            <person name="Syed K."/>
            <person name="Yadav J.S."/>
            <person name="Doddapaneni H."/>
            <person name="Subramanian V."/>
            <person name="Lavin J.L."/>
            <person name="Oguiza J.A."/>
            <person name="Perez G."/>
            <person name="Pisabarro A.G."/>
            <person name="Ramirez L."/>
            <person name="Santoyo F."/>
            <person name="Master E."/>
            <person name="Coutinho P.M."/>
            <person name="Henrissat B."/>
            <person name="Lombard V."/>
            <person name="Magnuson J.K."/>
            <person name="Kuees U."/>
            <person name="Hori C."/>
            <person name="Igarashi K."/>
            <person name="Samejima M."/>
            <person name="Held B.W."/>
            <person name="Barry K.W."/>
            <person name="LaButti K.M."/>
            <person name="Lapidus A."/>
            <person name="Lindquist E.A."/>
            <person name="Lucas S.M."/>
            <person name="Riley R."/>
            <person name="Salamov A.A."/>
            <person name="Hoffmeister D."/>
            <person name="Schwenk D."/>
            <person name="Hadar Y."/>
            <person name="Yarden O."/>
            <person name="de Vries R.P."/>
            <person name="Wiebenga A."/>
            <person name="Stenlid J."/>
            <person name="Eastwood D."/>
            <person name="Grigoriev I.V."/>
            <person name="Berka R.M."/>
            <person name="Blanchette R.A."/>
            <person name="Kersten P."/>
            <person name="Martinez A.T."/>
            <person name="Vicuna R."/>
            <person name="Cullen D."/>
        </authorList>
    </citation>
    <scope>NUCLEOTIDE SEQUENCE [LARGE SCALE GENOMIC DNA]</scope>
    <source>
        <strain evidence="2 3">B</strain>
    </source>
</reference>
<evidence type="ECO:0000313" key="2">
    <source>
        <dbReference type="EMBL" id="EMD39572.1"/>
    </source>
</evidence>
<feature type="compositionally biased region" description="Basic and acidic residues" evidence="1">
    <location>
        <begin position="200"/>
        <end position="211"/>
    </location>
</feature>
<keyword evidence="3" id="KW-1185">Reference proteome</keyword>
<dbReference type="Proteomes" id="UP000016930">
    <property type="component" value="Unassembled WGS sequence"/>
</dbReference>
<evidence type="ECO:0000313" key="3">
    <source>
        <dbReference type="Proteomes" id="UP000016930"/>
    </source>
</evidence>
<dbReference type="OrthoDB" id="4379145at2759"/>
<proteinExistence type="predicted"/>
<accession>M2RM70</accession>
<dbReference type="EMBL" id="KB445793">
    <property type="protein sequence ID" value="EMD39572.1"/>
    <property type="molecule type" value="Genomic_DNA"/>
</dbReference>
<protein>
    <submittedName>
        <fullName evidence="2">Uncharacterized protein</fullName>
    </submittedName>
</protein>
<dbReference type="AlphaFoldDB" id="M2RM70"/>
<gene>
    <name evidence="2" type="ORF">CERSUDRAFT_121811</name>
</gene>
<feature type="region of interest" description="Disordered" evidence="1">
    <location>
        <begin position="180"/>
        <end position="211"/>
    </location>
</feature>
<name>M2RM70_CERS8</name>
<dbReference type="HOGENOM" id="CLU_1524789_0_0_1"/>
<sequence>MNSSPYNRVLFPLEHASEQVDPSGKTERQWIEETFAEDVAAARLSPGWKVVYRVDPVEMPGFLCTTWAFHRLKDDLAPGERVPKDEGTPDSTSWTVAKFIEMLTDSYKLVECAVDDNARTVIVWSKFNHPQAPTSHIQVKYDDNWESKMSAAPWVITHGENDFAQQNQVKVAVMKPNPALAKDAEESDIPQMGGKKSKGGKTEIKKTGGKK</sequence>
<evidence type="ECO:0000256" key="1">
    <source>
        <dbReference type="SAM" id="MobiDB-lite"/>
    </source>
</evidence>